<name>A0ABQ4LG84_9BACL</name>
<evidence type="ECO:0000313" key="2">
    <source>
        <dbReference type="Proteomes" id="UP000676601"/>
    </source>
</evidence>
<sequence length="52" mass="5753">MPVRIPLNPPYPKEDSRGFYPLDTRKPLRTDLVWSFDATVGEVPGSSPAAPL</sequence>
<gene>
    <name evidence="1" type="ORF">J21TS7_38700</name>
</gene>
<protein>
    <submittedName>
        <fullName evidence="1">Uncharacterized protein</fullName>
    </submittedName>
</protein>
<proteinExistence type="predicted"/>
<accession>A0ABQ4LG84</accession>
<dbReference type="Proteomes" id="UP000676601">
    <property type="component" value="Unassembled WGS sequence"/>
</dbReference>
<reference evidence="1 2" key="1">
    <citation type="submission" date="2021-03" db="EMBL/GenBank/DDBJ databases">
        <title>Antimicrobial resistance genes in bacteria isolated from Japanese honey, and their potential for conferring macrolide and lincosamide resistance in the American foulbrood pathogen Paenibacillus larvae.</title>
        <authorList>
            <person name="Okamoto M."/>
            <person name="Kumagai M."/>
            <person name="Kanamori H."/>
            <person name="Takamatsu D."/>
        </authorList>
    </citation>
    <scope>NUCLEOTIDE SEQUENCE [LARGE SCALE GENOMIC DNA]</scope>
    <source>
        <strain evidence="1 2">J21TS7</strain>
    </source>
</reference>
<dbReference type="EMBL" id="BORU01000001">
    <property type="protein sequence ID" value="GIO55552.1"/>
    <property type="molecule type" value="Genomic_DNA"/>
</dbReference>
<keyword evidence="2" id="KW-1185">Reference proteome</keyword>
<evidence type="ECO:0000313" key="1">
    <source>
        <dbReference type="EMBL" id="GIO55552.1"/>
    </source>
</evidence>
<comment type="caution">
    <text evidence="1">The sequence shown here is derived from an EMBL/GenBank/DDBJ whole genome shotgun (WGS) entry which is preliminary data.</text>
</comment>
<organism evidence="1 2">
    <name type="scientific">Paenibacillus cineris</name>
    <dbReference type="NCBI Taxonomy" id="237530"/>
    <lineage>
        <taxon>Bacteria</taxon>
        <taxon>Bacillati</taxon>
        <taxon>Bacillota</taxon>
        <taxon>Bacilli</taxon>
        <taxon>Bacillales</taxon>
        <taxon>Paenibacillaceae</taxon>
        <taxon>Paenibacillus</taxon>
    </lineage>
</organism>